<sequence>MGSGSMMGERGVKQSTLAVTVGVVFAVMAAGLLIATVNVRAAIAREQAASSRQAEFKQLAQDLTDATDRLTLEAQLYAVTGDLKHLDAYCCGLPPGCGHRVMPRSVAG</sequence>
<comment type="caution">
    <text evidence="2">The sequence shown here is derived from an EMBL/GenBank/DDBJ whole genome shotgun (WGS) entry which is preliminary data.</text>
</comment>
<evidence type="ECO:0000313" key="2">
    <source>
        <dbReference type="EMBL" id="GAA1576866.1"/>
    </source>
</evidence>
<keyword evidence="3" id="KW-1185">Reference proteome</keyword>
<keyword evidence="1" id="KW-0812">Transmembrane</keyword>
<organism evidence="2 3">
    <name type="scientific">Dactylosporangium maewongense</name>
    <dbReference type="NCBI Taxonomy" id="634393"/>
    <lineage>
        <taxon>Bacteria</taxon>
        <taxon>Bacillati</taxon>
        <taxon>Actinomycetota</taxon>
        <taxon>Actinomycetes</taxon>
        <taxon>Micromonosporales</taxon>
        <taxon>Micromonosporaceae</taxon>
        <taxon>Dactylosporangium</taxon>
    </lineage>
</organism>
<evidence type="ECO:0000313" key="3">
    <source>
        <dbReference type="Proteomes" id="UP001501470"/>
    </source>
</evidence>
<evidence type="ECO:0000256" key="1">
    <source>
        <dbReference type="SAM" id="Phobius"/>
    </source>
</evidence>
<keyword evidence="1" id="KW-0472">Membrane</keyword>
<gene>
    <name evidence="2" type="ORF">GCM10009827_118370</name>
</gene>
<feature type="transmembrane region" description="Helical" evidence="1">
    <location>
        <begin position="20"/>
        <end position="43"/>
    </location>
</feature>
<proteinExistence type="predicted"/>
<name>A0ABN2DIR7_9ACTN</name>
<dbReference type="Proteomes" id="UP001501470">
    <property type="component" value="Unassembled WGS sequence"/>
</dbReference>
<accession>A0ABN2DIR7</accession>
<protein>
    <submittedName>
        <fullName evidence="2">Uncharacterized protein</fullName>
    </submittedName>
</protein>
<dbReference type="EMBL" id="BAAAQD010000061">
    <property type="protein sequence ID" value="GAA1576866.1"/>
    <property type="molecule type" value="Genomic_DNA"/>
</dbReference>
<keyword evidence="1" id="KW-1133">Transmembrane helix</keyword>
<reference evidence="2 3" key="1">
    <citation type="journal article" date="2019" name="Int. J. Syst. Evol. Microbiol.">
        <title>The Global Catalogue of Microorganisms (GCM) 10K type strain sequencing project: providing services to taxonomists for standard genome sequencing and annotation.</title>
        <authorList>
            <consortium name="The Broad Institute Genomics Platform"/>
            <consortium name="The Broad Institute Genome Sequencing Center for Infectious Disease"/>
            <person name="Wu L."/>
            <person name="Ma J."/>
        </authorList>
    </citation>
    <scope>NUCLEOTIDE SEQUENCE [LARGE SCALE GENOMIC DNA]</scope>
    <source>
        <strain evidence="2 3">JCM 15933</strain>
    </source>
</reference>